<dbReference type="CDD" id="cd00002">
    <property type="entry name" value="YbaK_deacylase"/>
    <property type="match status" value="1"/>
</dbReference>
<dbReference type="SUPFAM" id="SSF55826">
    <property type="entry name" value="YbaK/ProRS associated domain"/>
    <property type="match status" value="1"/>
</dbReference>
<organism evidence="6 7">
    <name type="scientific">Seongchinamella unica</name>
    <dbReference type="NCBI Taxonomy" id="2547392"/>
    <lineage>
        <taxon>Bacteria</taxon>
        <taxon>Pseudomonadati</taxon>
        <taxon>Pseudomonadota</taxon>
        <taxon>Gammaproteobacteria</taxon>
        <taxon>Cellvibrionales</taxon>
        <taxon>Halieaceae</taxon>
        <taxon>Seongchinamella</taxon>
    </lineage>
</organism>
<dbReference type="GO" id="GO:0006412">
    <property type="term" value="P:translation"/>
    <property type="evidence" value="ECO:0007669"/>
    <property type="project" value="UniProtKB-KW"/>
</dbReference>
<dbReference type="GO" id="GO:0016829">
    <property type="term" value="F:lyase activity"/>
    <property type="evidence" value="ECO:0007669"/>
    <property type="project" value="UniProtKB-KW"/>
</dbReference>
<evidence type="ECO:0000313" key="6">
    <source>
        <dbReference type="EMBL" id="TDG12592.1"/>
    </source>
</evidence>
<dbReference type="PANTHER" id="PTHR30411:SF0">
    <property type="entry name" value="CYS-TRNA(PRO)_CYS-TRNA(CYS) DEACYLASE YBAK"/>
    <property type="match status" value="1"/>
</dbReference>
<dbReference type="Gene3D" id="3.90.960.10">
    <property type="entry name" value="YbaK/aminoacyl-tRNA synthetase-associated domain"/>
    <property type="match status" value="1"/>
</dbReference>
<dbReference type="NCBIfam" id="TIGR00011">
    <property type="entry name" value="YbaK_EbsC"/>
    <property type="match status" value="1"/>
</dbReference>
<comment type="caution">
    <text evidence="6">The sequence shown here is derived from an EMBL/GenBank/DDBJ whole genome shotgun (WGS) entry which is preliminary data.</text>
</comment>
<dbReference type="Proteomes" id="UP000295554">
    <property type="component" value="Unassembled WGS sequence"/>
</dbReference>
<dbReference type="PIRSF" id="PIRSF006181">
    <property type="entry name" value="EbsC_YbaK"/>
    <property type="match status" value="1"/>
</dbReference>
<keyword evidence="7" id="KW-1185">Reference proteome</keyword>
<dbReference type="InterPro" id="IPR007214">
    <property type="entry name" value="YbaK/aa-tRNA-synth-assoc-dom"/>
</dbReference>
<keyword evidence="3 4" id="KW-0456">Lyase</keyword>
<dbReference type="OrthoDB" id="9809296at2"/>
<sequence length="160" mass="17077">MTPAINAARKARIAHRIHEYTHDSSSESYGLEAAEKLGVPEDRVFKTLVVSLDNKELAVGVVPVSSMLSMKLMAKAAGAKKATMADQSEVERATGYVLGGVSPLGQKKRLKTIIDSSAQACSTLYVSAGRRGLEIELSAVDLANLVGGRFADICQQDWLA</sequence>
<dbReference type="AlphaFoldDB" id="A0A4R5LPV6"/>
<evidence type="ECO:0000259" key="5">
    <source>
        <dbReference type="Pfam" id="PF04073"/>
    </source>
</evidence>
<accession>A0A4R5LPV6</accession>
<evidence type="ECO:0000256" key="1">
    <source>
        <dbReference type="ARBA" id="ARBA00009798"/>
    </source>
</evidence>
<evidence type="ECO:0000256" key="2">
    <source>
        <dbReference type="ARBA" id="ARBA00022917"/>
    </source>
</evidence>
<gene>
    <name evidence="6" type="primary">ybaK</name>
    <name evidence="6" type="ORF">E2F43_13450</name>
</gene>
<reference evidence="6 7" key="1">
    <citation type="submission" date="2019-03" db="EMBL/GenBank/DDBJ databases">
        <title>Seongchinamella monodicae gen. nov., sp. nov., a novel member of the Gammaproteobacteria isolated from a tidal mudflat of beach.</title>
        <authorList>
            <person name="Yang H.G."/>
            <person name="Kang J.W."/>
            <person name="Lee S.D."/>
        </authorList>
    </citation>
    <scope>NUCLEOTIDE SEQUENCE [LARGE SCALE GENOMIC DNA]</scope>
    <source>
        <strain evidence="6 7">GH4-78</strain>
    </source>
</reference>
<feature type="domain" description="YbaK/aminoacyl-tRNA synthetase-associated" evidence="5">
    <location>
        <begin position="32"/>
        <end position="144"/>
    </location>
</feature>
<evidence type="ECO:0000256" key="4">
    <source>
        <dbReference type="PIRNR" id="PIRNR006181"/>
    </source>
</evidence>
<dbReference type="Pfam" id="PF04073">
    <property type="entry name" value="tRNA_edit"/>
    <property type="match status" value="1"/>
</dbReference>
<name>A0A4R5LPV6_9GAMM</name>
<evidence type="ECO:0000256" key="3">
    <source>
        <dbReference type="ARBA" id="ARBA00023239"/>
    </source>
</evidence>
<keyword evidence="2 4" id="KW-0648">Protein biosynthesis</keyword>
<evidence type="ECO:0000313" key="7">
    <source>
        <dbReference type="Proteomes" id="UP000295554"/>
    </source>
</evidence>
<dbReference type="EC" id="4.2.-.-" evidence="4"/>
<protein>
    <recommendedName>
        <fullName evidence="4">Cys-tRNA(Pro)/Cys-tRNA(Cys) deacylase</fullName>
        <ecNumber evidence="4">4.2.-.-</ecNumber>
    </recommendedName>
</protein>
<dbReference type="GO" id="GO:0002161">
    <property type="term" value="F:aminoacyl-tRNA deacylase activity"/>
    <property type="evidence" value="ECO:0007669"/>
    <property type="project" value="InterPro"/>
</dbReference>
<dbReference type="EMBL" id="SMSE01000003">
    <property type="protein sequence ID" value="TDG12592.1"/>
    <property type="molecule type" value="Genomic_DNA"/>
</dbReference>
<comment type="similarity">
    <text evidence="1 4">Belongs to the prolyl-tRNA editing family. YbaK/EbsC subfamily.</text>
</comment>
<dbReference type="RefSeq" id="WP_133213523.1">
    <property type="nucleotide sequence ID" value="NZ_SMSE01000003.1"/>
</dbReference>
<dbReference type="PANTHER" id="PTHR30411">
    <property type="entry name" value="CYTOPLASMIC PROTEIN"/>
    <property type="match status" value="1"/>
</dbReference>
<dbReference type="InterPro" id="IPR036754">
    <property type="entry name" value="YbaK/aa-tRNA-synt-asso_dom_sf"/>
</dbReference>
<dbReference type="InterPro" id="IPR004369">
    <property type="entry name" value="Prolyl-tRNA_editing_YbaK/EbsC"/>
</dbReference>
<proteinExistence type="inferred from homology"/>